<dbReference type="SFLD" id="SFLDG00180">
    <property type="entry name" value="muconate_cycloisomerase"/>
    <property type="match status" value="1"/>
</dbReference>
<dbReference type="SMART" id="SM00922">
    <property type="entry name" value="MR_MLE"/>
    <property type="match status" value="1"/>
</dbReference>
<feature type="binding site" evidence="4">
    <location>
        <position position="164"/>
    </location>
    <ligand>
        <name>Mg(2+)</name>
        <dbReference type="ChEBI" id="CHEBI:18420"/>
    </ligand>
</feature>
<dbReference type="Proteomes" id="UP000431744">
    <property type="component" value="Unassembled WGS sequence"/>
</dbReference>
<proteinExistence type="inferred from homology"/>
<comment type="pathway">
    <text evidence="4">Quinol/quinone metabolism; 1,4-dihydroxy-2-naphthoate biosynthesis; 1,4-dihydroxy-2-naphthoate from chorismate: step 4/7.</text>
</comment>
<keyword evidence="3 4" id="KW-0456">Lyase</keyword>
<keyword evidence="7" id="KW-1185">Reference proteome</keyword>
<dbReference type="Pfam" id="PF18374">
    <property type="entry name" value="Enolase_like_N"/>
    <property type="match status" value="1"/>
</dbReference>
<gene>
    <name evidence="4" type="primary">menC</name>
    <name evidence="6" type="ORF">F8O04_01190</name>
</gene>
<feature type="binding site" evidence="4">
    <location>
        <position position="138"/>
    </location>
    <ligand>
        <name>Mg(2+)</name>
        <dbReference type="ChEBI" id="CHEBI:18420"/>
    </ligand>
</feature>
<dbReference type="SUPFAM" id="SSF51604">
    <property type="entry name" value="Enolase C-terminal domain-like"/>
    <property type="match status" value="1"/>
</dbReference>
<feature type="active site" description="Proton acceptor" evidence="4">
    <location>
        <position position="216"/>
    </location>
</feature>
<dbReference type="AlphaFoldDB" id="A0A6H9WUS8"/>
<feature type="active site" description="Proton donor" evidence="4">
    <location>
        <position position="107"/>
    </location>
</feature>
<dbReference type="GO" id="GO:0043748">
    <property type="term" value="F:O-succinylbenzoate synthase activity"/>
    <property type="evidence" value="ECO:0007669"/>
    <property type="project" value="UniProtKB-EC"/>
</dbReference>
<dbReference type="PANTHER" id="PTHR48073">
    <property type="entry name" value="O-SUCCINYLBENZOATE SYNTHASE-RELATED"/>
    <property type="match status" value="1"/>
</dbReference>
<keyword evidence="4" id="KW-0474">Menaquinone biosynthesis</keyword>
<keyword evidence="2 4" id="KW-0460">Magnesium</keyword>
<comment type="cofactor">
    <cofactor evidence="4">
        <name>a divalent metal cation</name>
        <dbReference type="ChEBI" id="CHEBI:60240"/>
    </cofactor>
</comment>
<accession>A0A6H9WUS8</accession>
<dbReference type="UniPathway" id="UPA01057">
    <property type="reaction ID" value="UER00165"/>
</dbReference>
<comment type="similarity">
    <text evidence="4">Belongs to the mandelate racemase/muconate lactonizing enzyme family. MenC type 1 subfamily.</text>
</comment>
<dbReference type="GO" id="GO:0000287">
    <property type="term" value="F:magnesium ion binding"/>
    <property type="evidence" value="ECO:0007669"/>
    <property type="project" value="UniProtKB-UniRule"/>
</dbReference>
<sequence>MPPLDELLTRAHVVALPLAARFRGVTVREAMLFDGPVAWSEWSPFSEYDDAEATTWLAAALEFGFDPSLARLADGAVAVNATVPAVPAADVAGVLARYDGCRTAKVKVAERGQSLADDLARVAEVRRIMGPDARLRVDSNAGWGVPEAVDALTALAEFELEYAEQPVPGIGALAEVRRVLRARGVPVRVAADEAVRKATDPLAVARAGAADVIIVKAQPLGGVRRAAAVARAAGLPATVSSALDTSVGIAMGAQLAAAVAGFSEEFGAPAGGFDAGLGTASLFTDDVTAPPLRPRGGRIPLAPVSPDRDALARLAAPPERDGWWRERLRRCHALLSATA</sequence>
<dbReference type="PANTHER" id="PTHR48073:SF2">
    <property type="entry name" value="O-SUCCINYLBENZOATE SYNTHASE"/>
    <property type="match status" value="1"/>
</dbReference>
<dbReference type="GO" id="GO:0009234">
    <property type="term" value="P:menaquinone biosynthetic process"/>
    <property type="evidence" value="ECO:0007669"/>
    <property type="project" value="UniProtKB-UniRule"/>
</dbReference>
<protein>
    <recommendedName>
        <fullName evidence="4">o-succinylbenzoate synthase</fullName>
        <shortName evidence="4">OSB synthase</shortName>
        <shortName evidence="4">OSBS</shortName>
        <ecNumber evidence="4">4.2.1.113</ecNumber>
    </recommendedName>
    <alternativeName>
        <fullName evidence="4">4-(2'-carboxyphenyl)-4-oxybutyric acid synthase</fullName>
    </alternativeName>
    <alternativeName>
        <fullName evidence="4">o-succinylbenzoic acid synthase</fullName>
    </alternativeName>
</protein>
<dbReference type="CDD" id="cd03320">
    <property type="entry name" value="OSBS"/>
    <property type="match status" value="1"/>
</dbReference>
<dbReference type="InterPro" id="IPR010196">
    <property type="entry name" value="OSB_synthase_MenC1"/>
</dbReference>
<comment type="catalytic activity">
    <reaction evidence="4">
        <text>(1R,6R)-6-hydroxy-2-succinyl-cyclohexa-2,4-diene-1-carboxylate = 2-succinylbenzoate + H2O</text>
        <dbReference type="Rhea" id="RHEA:10196"/>
        <dbReference type="ChEBI" id="CHEBI:15377"/>
        <dbReference type="ChEBI" id="CHEBI:18325"/>
        <dbReference type="ChEBI" id="CHEBI:58689"/>
        <dbReference type="EC" id="4.2.1.113"/>
    </reaction>
</comment>
<dbReference type="EC" id="4.2.1.113" evidence="4"/>
<dbReference type="InterPro" id="IPR013342">
    <property type="entry name" value="Mandelate_racemase_C"/>
</dbReference>
<feature type="domain" description="Mandelate racemase/muconate lactonizing enzyme C-terminal" evidence="5">
    <location>
        <begin position="87"/>
        <end position="183"/>
    </location>
</feature>
<comment type="function">
    <text evidence="4">Converts 2-succinyl-6-hydroxy-2,4-cyclohexadiene-1-carboxylate (SHCHC) to 2-succinylbenzoate (OSB).</text>
</comment>
<comment type="caution">
    <text evidence="6">The sequence shown here is derived from an EMBL/GenBank/DDBJ whole genome shotgun (WGS) entry which is preliminary data.</text>
</comment>
<dbReference type="SFLD" id="SFLDS00001">
    <property type="entry name" value="Enolase"/>
    <property type="match status" value="1"/>
</dbReference>
<evidence type="ECO:0000256" key="4">
    <source>
        <dbReference type="HAMAP-Rule" id="MF_00470"/>
    </source>
</evidence>
<dbReference type="HAMAP" id="MF_00470">
    <property type="entry name" value="MenC_1"/>
    <property type="match status" value="1"/>
</dbReference>
<evidence type="ECO:0000313" key="6">
    <source>
        <dbReference type="EMBL" id="KAB1650445.1"/>
    </source>
</evidence>
<dbReference type="OrthoDB" id="3725747at2"/>
<evidence type="ECO:0000256" key="3">
    <source>
        <dbReference type="ARBA" id="ARBA00023239"/>
    </source>
</evidence>
<evidence type="ECO:0000256" key="1">
    <source>
        <dbReference type="ARBA" id="ARBA00022723"/>
    </source>
</evidence>
<organism evidence="6 7">
    <name type="scientific">Pseudoclavibacter endophyticus</name>
    <dbReference type="NCBI Taxonomy" id="1778590"/>
    <lineage>
        <taxon>Bacteria</taxon>
        <taxon>Bacillati</taxon>
        <taxon>Actinomycetota</taxon>
        <taxon>Actinomycetes</taxon>
        <taxon>Micrococcales</taxon>
        <taxon>Microbacteriaceae</taxon>
        <taxon>Pseudoclavibacter</taxon>
    </lineage>
</organism>
<dbReference type="InterPro" id="IPR029065">
    <property type="entry name" value="Enolase_C-like"/>
</dbReference>
<evidence type="ECO:0000256" key="2">
    <source>
        <dbReference type="ARBA" id="ARBA00022842"/>
    </source>
</evidence>
<dbReference type="SFLD" id="SFLDF00009">
    <property type="entry name" value="o-succinylbenzoate_synthase"/>
    <property type="match status" value="1"/>
</dbReference>
<dbReference type="InterPro" id="IPR036849">
    <property type="entry name" value="Enolase-like_C_sf"/>
</dbReference>
<dbReference type="Pfam" id="PF13378">
    <property type="entry name" value="MR_MLE_C"/>
    <property type="match status" value="1"/>
</dbReference>
<dbReference type="UniPathway" id="UPA00079"/>
<reference evidence="6 7" key="1">
    <citation type="submission" date="2019-09" db="EMBL/GenBank/DDBJ databases">
        <title>Phylogeny of genus Pseudoclavibacter and closely related genus.</title>
        <authorList>
            <person name="Li Y."/>
        </authorList>
    </citation>
    <scope>NUCLEOTIDE SEQUENCE [LARGE SCALE GENOMIC DNA]</scope>
    <source>
        <strain evidence="6 7">EGI 60007</strain>
    </source>
</reference>
<evidence type="ECO:0000259" key="5">
    <source>
        <dbReference type="SMART" id="SM00922"/>
    </source>
</evidence>
<name>A0A6H9WUS8_9MICO</name>
<comment type="pathway">
    <text evidence="4">Quinol/quinone metabolism; menaquinone biosynthesis.</text>
</comment>
<keyword evidence="1 4" id="KW-0479">Metal-binding</keyword>
<evidence type="ECO:0000313" key="7">
    <source>
        <dbReference type="Proteomes" id="UP000431744"/>
    </source>
</evidence>
<dbReference type="Gene3D" id="3.20.20.120">
    <property type="entry name" value="Enolase-like C-terminal domain"/>
    <property type="match status" value="1"/>
</dbReference>
<feature type="binding site" evidence="4">
    <location>
        <position position="192"/>
    </location>
    <ligand>
        <name>Mg(2+)</name>
        <dbReference type="ChEBI" id="CHEBI:18420"/>
    </ligand>
</feature>
<dbReference type="NCBIfam" id="NF002782">
    <property type="entry name" value="PRK02901.1"/>
    <property type="match status" value="1"/>
</dbReference>
<dbReference type="EMBL" id="WBJY01000001">
    <property type="protein sequence ID" value="KAB1650445.1"/>
    <property type="molecule type" value="Genomic_DNA"/>
</dbReference>